<dbReference type="CDD" id="cd20335">
    <property type="entry name" value="BRcat_RBR"/>
    <property type="match status" value="1"/>
</dbReference>
<name>A0A1Y0C1S8_9MYCO</name>
<evidence type="ECO:0000313" key="1">
    <source>
        <dbReference type="EMBL" id="ART69108.1"/>
    </source>
</evidence>
<dbReference type="EMBL" id="CP020809">
    <property type="protein sequence ID" value="ART69108.1"/>
    <property type="molecule type" value="Genomic_DNA"/>
</dbReference>
<gene>
    <name evidence="1" type="ORF">BTO20_11395</name>
</gene>
<proteinExistence type="predicted"/>
<dbReference type="Proteomes" id="UP000195331">
    <property type="component" value="Chromosome"/>
</dbReference>
<organism evidence="1 2">
    <name type="scientific">Mycobacterium dioxanotrophicus</name>
    <dbReference type="NCBI Taxonomy" id="482462"/>
    <lineage>
        <taxon>Bacteria</taxon>
        <taxon>Bacillati</taxon>
        <taxon>Actinomycetota</taxon>
        <taxon>Actinomycetes</taxon>
        <taxon>Mycobacteriales</taxon>
        <taxon>Mycobacteriaceae</taxon>
        <taxon>Mycobacterium</taxon>
    </lineage>
</organism>
<keyword evidence="2" id="KW-1185">Reference proteome</keyword>
<dbReference type="KEGG" id="mdx:BTO20_11395"/>
<sequence>MTQPANEDGETQPKPMNPRRLRQTLYWLALDWIHLHTTLPTPTHTGERTRSATTREYGHPAEWASDRAAEIVNLLTGWHDYLAEQRNETPPPTGSEERRLVAAWKYLEPRVEQLTQIVEAEALKELPDLHHKIRRALGVSTPKYTLPIPCPNSDCELRTLARIQGIGQDFISCDSCGYTFKEAHYPLLIRMTLDAYLNGAA</sequence>
<protein>
    <submittedName>
        <fullName evidence="1">Uncharacterized protein</fullName>
    </submittedName>
</protein>
<reference evidence="1 2" key="1">
    <citation type="submission" date="2017-04" db="EMBL/GenBank/DDBJ databases">
        <title>Whole Genome Sequence of 1,4-Dioxane Degrading Bacterium Mycobacterium dioxanotrophicus PH-06.</title>
        <authorList>
            <person name="He Y."/>
        </authorList>
    </citation>
    <scope>NUCLEOTIDE SEQUENCE [LARGE SCALE GENOMIC DNA]</scope>
    <source>
        <strain evidence="1 2">PH-06</strain>
    </source>
</reference>
<dbReference type="RefSeq" id="WP_232491109.1">
    <property type="nucleotide sequence ID" value="NZ_CP020809.1"/>
</dbReference>
<accession>A0A1Y0C1S8</accession>
<evidence type="ECO:0000313" key="2">
    <source>
        <dbReference type="Proteomes" id="UP000195331"/>
    </source>
</evidence>
<dbReference type="AlphaFoldDB" id="A0A1Y0C1S8"/>